<dbReference type="NCBIfam" id="TIGR02436">
    <property type="entry name" value="four helix bundle protein"/>
    <property type="match status" value="1"/>
</dbReference>
<organism evidence="1">
    <name type="scientific">hydrothermal vent metagenome</name>
    <dbReference type="NCBI Taxonomy" id="652676"/>
    <lineage>
        <taxon>unclassified sequences</taxon>
        <taxon>metagenomes</taxon>
        <taxon>ecological metagenomes</taxon>
    </lineage>
</organism>
<dbReference type="SUPFAM" id="SSF158446">
    <property type="entry name" value="IVS-encoded protein-like"/>
    <property type="match status" value="1"/>
</dbReference>
<name>A0A3B0UIL8_9ZZZZ</name>
<gene>
    <name evidence="1" type="ORF">MNBD_BACTEROID06-759</name>
</gene>
<reference evidence="1" key="1">
    <citation type="submission" date="2018-06" db="EMBL/GenBank/DDBJ databases">
        <authorList>
            <person name="Zhirakovskaya E."/>
        </authorList>
    </citation>
    <scope>NUCLEOTIDE SEQUENCE</scope>
</reference>
<evidence type="ECO:0008006" key="2">
    <source>
        <dbReference type="Google" id="ProtNLM"/>
    </source>
</evidence>
<proteinExistence type="predicted"/>
<dbReference type="EMBL" id="UOES01000487">
    <property type="protein sequence ID" value="VAW28950.1"/>
    <property type="molecule type" value="Genomic_DNA"/>
</dbReference>
<dbReference type="InterPro" id="IPR036583">
    <property type="entry name" value="23S_rRNA_IVS_sf"/>
</dbReference>
<evidence type="ECO:0000313" key="1">
    <source>
        <dbReference type="EMBL" id="VAW28950.1"/>
    </source>
</evidence>
<sequence>MAEKELFSKICIVVEEADEPEYWLEIIKEASLAINIEELNRLLVEINEILKIVSKTKSFTYG</sequence>
<dbReference type="AlphaFoldDB" id="A0A3B0UIL8"/>
<dbReference type="Gene3D" id="1.20.1440.60">
    <property type="entry name" value="23S rRNA-intervening sequence"/>
    <property type="match status" value="1"/>
</dbReference>
<protein>
    <recommendedName>
        <fullName evidence="2">Four helix bundle protein</fullName>
    </recommendedName>
</protein>
<accession>A0A3B0UIL8</accession>
<dbReference type="InterPro" id="IPR012657">
    <property type="entry name" value="23S_rRNA-intervening_sequence"/>
</dbReference>